<organism evidence="2 3">
    <name type="scientific">Streptomyces brevispora</name>
    <dbReference type="NCBI Taxonomy" id="887462"/>
    <lineage>
        <taxon>Bacteria</taxon>
        <taxon>Bacillati</taxon>
        <taxon>Actinomycetota</taxon>
        <taxon>Actinomycetes</taxon>
        <taxon>Kitasatosporales</taxon>
        <taxon>Streptomycetaceae</taxon>
        <taxon>Streptomyces</taxon>
    </lineage>
</organism>
<dbReference type="Pfam" id="PF12728">
    <property type="entry name" value="HTH_17"/>
    <property type="match status" value="1"/>
</dbReference>
<evidence type="ECO:0000313" key="2">
    <source>
        <dbReference type="EMBL" id="WSC14785.1"/>
    </source>
</evidence>
<evidence type="ECO:0000313" key="3">
    <source>
        <dbReference type="Proteomes" id="UP001330827"/>
    </source>
</evidence>
<dbReference type="Proteomes" id="UP001330827">
    <property type="component" value="Chromosome"/>
</dbReference>
<dbReference type="EMBL" id="CP109114">
    <property type="protein sequence ID" value="WSC14785.1"/>
    <property type="molecule type" value="Genomic_DNA"/>
</dbReference>
<proteinExistence type="predicted"/>
<dbReference type="GO" id="GO:0003677">
    <property type="term" value="F:DNA binding"/>
    <property type="evidence" value="ECO:0007669"/>
    <property type="project" value="UniProtKB-KW"/>
</dbReference>
<dbReference type="SUPFAM" id="SSF46955">
    <property type="entry name" value="Putative DNA-binding domain"/>
    <property type="match status" value="1"/>
</dbReference>
<name>A0ABZ1G4H4_9ACTN</name>
<accession>A0ABZ1G4H4</accession>
<feature type="domain" description="Helix-turn-helix" evidence="1">
    <location>
        <begin position="12"/>
        <end position="61"/>
    </location>
</feature>
<reference evidence="2 3" key="1">
    <citation type="submission" date="2022-10" db="EMBL/GenBank/DDBJ databases">
        <title>The complete genomes of actinobacterial strains from the NBC collection.</title>
        <authorList>
            <person name="Joergensen T.S."/>
            <person name="Alvarez Arevalo M."/>
            <person name="Sterndorff E.B."/>
            <person name="Faurdal D."/>
            <person name="Vuksanovic O."/>
            <person name="Mourched A.-S."/>
            <person name="Charusanti P."/>
            <person name="Shaw S."/>
            <person name="Blin K."/>
            <person name="Weber T."/>
        </authorList>
    </citation>
    <scope>NUCLEOTIDE SEQUENCE [LARGE SCALE GENOMIC DNA]</scope>
    <source>
        <strain evidence="2 3">NBC 01769</strain>
    </source>
</reference>
<keyword evidence="3" id="KW-1185">Reference proteome</keyword>
<gene>
    <name evidence="2" type="ORF">OIE64_19395</name>
</gene>
<dbReference type="NCBIfam" id="TIGR01764">
    <property type="entry name" value="excise"/>
    <property type="match status" value="1"/>
</dbReference>
<dbReference type="InterPro" id="IPR041657">
    <property type="entry name" value="HTH_17"/>
</dbReference>
<dbReference type="InterPro" id="IPR009061">
    <property type="entry name" value="DNA-bd_dom_put_sf"/>
</dbReference>
<evidence type="ECO:0000259" key="1">
    <source>
        <dbReference type="Pfam" id="PF12728"/>
    </source>
</evidence>
<dbReference type="RefSeq" id="WP_326593648.1">
    <property type="nucleotide sequence ID" value="NZ_CP109114.1"/>
</dbReference>
<keyword evidence="2" id="KW-0238">DNA-binding</keyword>
<dbReference type="InterPro" id="IPR010093">
    <property type="entry name" value="SinI_DNA-bd"/>
</dbReference>
<sequence length="77" mass="8610">MGGGGLEWLTRLLGVAEAAERLGVGERFIRRLVSERRIRYVKVGKHVRISDTALDAYVEARTVEPVRTRRSGFRAAA</sequence>
<protein>
    <submittedName>
        <fullName evidence="2">Excisionase family DNA-binding protein</fullName>
    </submittedName>
</protein>